<dbReference type="PANTHER" id="PTHR43550:SF3">
    <property type="entry name" value="3-KETODIHYDROSPHINGOSINE REDUCTASE"/>
    <property type="match status" value="1"/>
</dbReference>
<dbReference type="Pfam" id="PF00106">
    <property type="entry name" value="adh_short"/>
    <property type="match status" value="1"/>
</dbReference>
<dbReference type="InterPro" id="IPR036291">
    <property type="entry name" value="NAD(P)-bd_dom_sf"/>
</dbReference>
<name>A0A9W8DUZ0_9FUNG</name>
<evidence type="ECO:0000256" key="10">
    <source>
        <dbReference type="ARBA" id="ARBA00044737"/>
    </source>
</evidence>
<dbReference type="EMBL" id="JANBPT010000136">
    <property type="protein sequence ID" value="KAJ1927068.1"/>
    <property type="molecule type" value="Genomic_DNA"/>
</dbReference>
<dbReference type="InterPro" id="IPR045022">
    <property type="entry name" value="KDSR-like"/>
</dbReference>
<evidence type="ECO:0000256" key="9">
    <source>
        <dbReference type="ARBA" id="ARBA00026112"/>
    </source>
</evidence>
<evidence type="ECO:0000256" key="5">
    <source>
        <dbReference type="ARBA" id="ARBA00022857"/>
    </source>
</evidence>
<dbReference type="EC" id="1.1.1.102" evidence="9"/>
<protein>
    <recommendedName>
        <fullName evidence="9">3-dehydrosphinganine reductase</fullName>
        <ecNumber evidence="9">1.1.1.102</ecNumber>
    </recommendedName>
</protein>
<proteinExistence type="predicted"/>
<dbReference type="PRINTS" id="PR00081">
    <property type="entry name" value="GDHRDH"/>
</dbReference>
<keyword evidence="14" id="KW-1185">Reference proteome</keyword>
<dbReference type="GO" id="GO:0030148">
    <property type="term" value="P:sphingolipid biosynthetic process"/>
    <property type="evidence" value="ECO:0007669"/>
    <property type="project" value="InterPro"/>
</dbReference>
<feature type="transmembrane region" description="Helical" evidence="12">
    <location>
        <begin position="12"/>
        <end position="30"/>
    </location>
</feature>
<comment type="subcellular location">
    <subcellularLocation>
        <location evidence="1">Endoplasmic reticulum</location>
    </subcellularLocation>
</comment>
<dbReference type="GO" id="GO:0006666">
    <property type="term" value="P:3-keto-sphinganine metabolic process"/>
    <property type="evidence" value="ECO:0007669"/>
    <property type="project" value="InterPro"/>
</dbReference>
<dbReference type="PANTHER" id="PTHR43550">
    <property type="entry name" value="3-KETODIHYDROSPHINGOSINE REDUCTASE"/>
    <property type="match status" value="1"/>
</dbReference>
<evidence type="ECO:0000313" key="14">
    <source>
        <dbReference type="Proteomes" id="UP001150569"/>
    </source>
</evidence>
<keyword evidence="4" id="KW-0256">Endoplasmic reticulum</keyword>
<sequence>MEGYLSCTMTTVLGVLGAYGAWYVVCAYLARRGVPPLNFKDKHCYVTGGSAGLGEQLAVLLVEAGAHVTIVARNQVRLDEAQRLITAHRRDERQRVVAISADVSNHGESVAALDRAIRQHDGQVPEYVFACAGTTTPRYFLDYGPGDFERTMQINYFGALYTIQQAVKYMVQHGVRGRIVTVSSQAGLVGIPGYSEYAPTKAALRMLTETLYYELSIYGIVAHCFFPANIKTPGFEHENQTKPRITRVIDGEDEAIDPRVCAQRLLHGMDKGYPFIVSDPLGDVVRAACKGVGPANNMAVDTLFAALGWFAVPLWRAVTWWQVRDEVQAEATQRRAQLS</sequence>
<dbReference type="Gene3D" id="3.40.50.720">
    <property type="entry name" value="NAD(P)-binding Rossmann-like Domain"/>
    <property type="match status" value="1"/>
</dbReference>
<keyword evidence="7" id="KW-0560">Oxidoreductase</keyword>
<dbReference type="Proteomes" id="UP001150569">
    <property type="component" value="Unassembled WGS sequence"/>
</dbReference>
<dbReference type="FunFam" id="3.40.50.720:FF:000468">
    <property type="entry name" value="Short-chain dehydrogenase, putative"/>
    <property type="match status" value="1"/>
</dbReference>
<evidence type="ECO:0000256" key="12">
    <source>
        <dbReference type="SAM" id="Phobius"/>
    </source>
</evidence>
<keyword evidence="8" id="KW-0443">Lipid metabolism</keyword>
<keyword evidence="12" id="KW-0472">Membrane</keyword>
<accession>A0A9W8DUZ0</accession>
<dbReference type="SUPFAM" id="SSF51735">
    <property type="entry name" value="NAD(P)-binding Rossmann-fold domains"/>
    <property type="match status" value="1"/>
</dbReference>
<dbReference type="GO" id="GO:0047560">
    <property type="term" value="F:3-dehydrosphinganine reductase activity"/>
    <property type="evidence" value="ECO:0007669"/>
    <property type="project" value="UniProtKB-EC"/>
</dbReference>
<evidence type="ECO:0000256" key="7">
    <source>
        <dbReference type="ARBA" id="ARBA00023002"/>
    </source>
</evidence>
<evidence type="ECO:0000256" key="1">
    <source>
        <dbReference type="ARBA" id="ARBA00004240"/>
    </source>
</evidence>
<evidence type="ECO:0000256" key="8">
    <source>
        <dbReference type="ARBA" id="ARBA00023098"/>
    </source>
</evidence>
<evidence type="ECO:0000256" key="11">
    <source>
        <dbReference type="ARBA" id="ARBA00048930"/>
    </source>
</evidence>
<keyword evidence="6" id="KW-0746">Sphingolipid metabolism</keyword>
<reference evidence="13" key="1">
    <citation type="submission" date="2022-07" db="EMBL/GenBank/DDBJ databases">
        <title>Phylogenomic reconstructions and comparative analyses of Kickxellomycotina fungi.</title>
        <authorList>
            <person name="Reynolds N.K."/>
            <person name="Stajich J.E."/>
            <person name="Barry K."/>
            <person name="Grigoriev I.V."/>
            <person name="Crous P."/>
            <person name="Smith M.E."/>
        </authorList>
    </citation>
    <scope>NUCLEOTIDE SEQUENCE</scope>
    <source>
        <strain evidence="13">RSA 861</strain>
    </source>
</reference>
<dbReference type="InterPro" id="IPR002347">
    <property type="entry name" value="SDR_fam"/>
</dbReference>
<comment type="pathway">
    <text evidence="2">Lipid metabolism; sphingolipid metabolism.</text>
</comment>
<evidence type="ECO:0000256" key="6">
    <source>
        <dbReference type="ARBA" id="ARBA00022919"/>
    </source>
</evidence>
<evidence type="ECO:0000313" key="13">
    <source>
        <dbReference type="EMBL" id="KAJ1927068.1"/>
    </source>
</evidence>
<evidence type="ECO:0000256" key="4">
    <source>
        <dbReference type="ARBA" id="ARBA00022824"/>
    </source>
</evidence>
<comment type="pathway">
    <text evidence="3">Sphingolipid metabolism.</text>
</comment>
<dbReference type="AlphaFoldDB" id="A0A9W8DUZ0"/>
<evidence type="ECO:0000256" key="2">
    <source>
        <dbReference type="ARBA" id="ARBA00004760"/>
    </source>
</evidence>
<dbReference type="CDD" id="cd08939">
    <property type="entry name" value="KDSR-like_SDR_c"/>
    <property type="match status" value="1"/>
</dbReference>
<comment type="caution">
    <text evidence="13">The sequence shown here is derived from an EMBL/GenBank/DDBJ whole genome shotgun (WGS) entry which is preliminary data.</text>
</comment>
<keyword evidence="12" id="KW-0812">Transmembrane</keyword>
<comment type="catalytic activity">
    <reaction evidence="11">
        <text>sphinganine + NADP(+) = 3-oxosphinganine + NADPH + H(+)</text>
        <dbReference type="Rhea" id="RHEA:22640"/>
        <dbReference type="ChEBI" id="CHEBI:15378"/>
        <dbReference type="ChEBI" id="CHEBI:57783"/>
        <dbReference type="ChEBI" id="CHEBI:57817"/>
        <dbReference type="ChEBI" id="CHEBI:58299"/>
        <dbReference type="ChEBI" id="CHEBI:58349"/>
        <dbReference type="EC" id="1.1.1.102"/>
    </reaction>
    <physiologicalReaction direction="right-to-left" evidence="11">
        <dbReference type="Rhea" id="RHEA:22642"/>
    </physiologicalReaction>
</comment>
<evidence type="ECO:0000256" key="3">
    <source>
        <dbReference type="ARBA" id="ARBA00004991"/>
    </source>
</evidence>
<comment type="function">
    <text evidence="10">Catalyzes the reduction of 3'-oxosphinganine (3-ketodihydrosphingosine/KDS) to sphinganine (dihydrosphingosine/DHS), the second step of de novo sphingolipid biosynthesis.</text>
</comment>
<gene>
    <name evidence="13" type="primary">TSC10_1</name>
    <name evidence="13" type="ORF">IWQ60_003260</name>
</gene>
<dbReference type="GO" id="GO:0005789">
    <property type="term" value="C:endoplasmic reticulum membrane"/>
    <property type="evidence" value="ECO:0007669"/>
    <property type="project" value="TreeGrafter"/>
</dbReference>
<organism evidence="13 14">
    <name type="scientific">Tieghemiomyces parasiticus</name>
    <dbReference type="NCBI Taxonomy" id="78921"/>
    <lineage>
        <taxon>Eukaryota</taxon>
        <taxon>Fungi</taxon>
        <taxon>Fungi incertae sedis</taxon>
        <taxon>Zoopagomycota</taxon>
        <taxon>Kickxellomycotina</taxon>
        <taxon>Dimargaritomycetes</taxon>
        <taxon>Dimargaritales</taxon>
        <taxon>Dimargaritaceae</taxon>
        <taxon>Tieghemiomyces</taxon>
    </lineage>
</organism>
<keyword evidence="12" id="KW-1133">Transmembrane helix</keyword>
<keyword evidence="5" id="KW-0521">NADP</keyword>
<dbReference type="OrthoDB" id="10267115at2759"/>